<dbReference type="Gene3D" id="3.30.2160.10">
    <property type="entry name" value="Hect, E3 ligase catalytic domain"/>
    <property type="match status" value="1"/>
</dbReference>
<evidence type="ECO:0000259" key="6">
    <source>
        <dbReference type="PROSITE" id="PS50237"/>
    </source>
</evidence>
<dbReference type="InterPro" id="IPR035983">
    <property type="entry name" value="Hect_E3_ubiquitin_ligase"/>
</dbReference>
<dbReference type="InterPro" id="IPR000569">
    <property type="entry name" value="HECT_dom"/>
</dbReference>
<comment type="caution">
    <text evidence="7">The sequence shown here is derived from an EMBL/GenBank/DDBJ whole genome shotgun (WGS) entry which is preliminary data.</text>
</comment>
<dbReference type="GO" id="GO:0016567">
    <property type="term" value="P:protein ubiquitination"/>
    <property type="evidence" value="ECO:0007669"/>
    <property type="project" value="TreeGrafter"/>
</dbReference>
<dbReference type="GO" id="GO:0006511">
    <property type="term" value="P:ubiquitin-dependent protein catabolic process"/>
    <property type="evidence" value="ECO:0007669"/>
    <property type="project" value="TreeGrafter"/>
</dbReference>
<keyword evidence="3 4" id="KW-0833">Ubl conjugation pathway</keyword>
<dbReference type="Proteomes" id="UP001187315">
    <property type="component" value="Unassembled WGS sequence"/>
</dbReference>
<dbReference type="FunFam" id="3.30.2410.10:FF:000003">
    <property type="entry name" value="probable E3 ubiquitin-protein ligase HERC4 isoform X1"/>
    <property type="match status" value="1"/>
</dbReference>
<feature type="repeat" description="RCC1" evidence="5">
    <location>
        <begin position="139"/>
        <end position="191"/>
    </location>
</feature>
<dbReference type="EMBL" id="JAVHJS010000007">
    <property type="protein sequence ID" value="KAK2852331.1"/>
    <property type="molecule type" value="Genomic_DNA"/>
</dbReference>
<dbReference type="PROSITE" id="PS50012">
    <property type="entry name" value="RCC1_3"/>
    <property type="match status" value="4"/>
</dbReference>
<evidence type="ECO:0000256" key="3">
    <source>
        <dbReference type="ARBA" id="ARBA00022786"/>
    </source>
</evidence>
<evidence type="ECO:0000256" key="4">
    <source>
        <dbReference type="PROSITE-ProRule" id="PRU00104"/>
    </source>
</evidence>
<feature type="repeat" description="RCC1" evidence="5">
    <location>
        <begin position="297"/>
        <end position="352"/>
    </location>
</feature>
<keyword evidence="8" id="KW-1185">Reference proteome</keyword>
<dbReference type="PANTHER" id="PTHR45622">
    <property type="entry name" value="UBIQUITIN-PROTEIN LIGASE E3A-RELATED"/>
    <property type="match status" value="1"/>
</dbReference>
<evidence type="ECO:0000256" key="1">
    <source>
        <dbReference type="ARBA" id="ARBA00022679"/>
    </source>
</evidence>
<dbReference type="InterPro" id="IPR058923">
    <property type="entry name" value="RCC1-like_dom"/>
</dbReference>
<sequence length="990" mass="111601">MMFYCGETVKPDGFGLVNVNSVKFMDTGTGYFSPKPRIRDVSLGTNLVGFIRADGNASVMRLNVGADGTVGKLKALDLKKEKIRLIRCGEAGAVLLTYGGRVLSLEKAYVCRPIKELSNETVIQVACGNHHFMALTNDGKLFTWGQNSSGQLGLGRDESSSPSPQFLKSLCGIPLAQISAGGDHSFALSLSGAVFGWGRNNAGQLGLGHTDDVYSPTCVNNLSQKKTISISCGEEHTATLSKGGTVFTFGSGRFGQLGHNSLQDELQPRVVSELWGLSVSQIACGRHHTLALVKLSNTIYSFGCGEQGQLGNGQRTNQSVPLPVQLPPVSSNSHTLERIIAGGNRSLIMSSPQNSEPEPNRRREIVTLGDRMIKRWVTECESNQWRMIKKEIKTVFSSLACINGSFIIDGCDRHYQTSTHFSGLDMESVKSAFDRLAEKESVLLEVRKVVEKDLLPTLGFKAAGVEALRVFLILPELLRVLDELGHETKLTASYASAVLSLNPGMLGLLENFWSELPETFLKTIVKLFQTSSGKMISEMTYGKQNNMYSPLCTSLQVLQMLYKASCRNQRKLTPGDFIINEINELFDMLYAVQTDITNALWTVDLNALLLQKQHYMQTLKLLISSPYVFTMEAKYRLLKFREPLVPFRMELRRTALLEDCFQCLRNASEQALKGWLQVVYCENFEKSDVNKRDFFHNAFKMLLDPESKMFMYNDTKTLIWFPVELSLPEDTYFFLGLLCGLAFYNNSVVPIPIPLALFKKLLDIEPTLDDFAEISPVEAQSLRYIRDYSDDDAENMGMIYTITWNDKQVELDPDEPEKAVTSSNKNVFVDTYVDYVLNKSVERVFNEFKKGFYKVCERSMVNLFQPEELRGVMLGSEEYEWDVLKENATYEYVFDEEHPTIVLFWEVFDELPDQDKKAFLLFVTGFDRVPILGMAEVKMTVRPLCYATQDYLPQALTCHTILDLPIYQSKEILQMKLTEAIHHKRGFWED</sequence>
<name>A0AA88SZK8_TACVA</name>
<feature type="repeat" description="RCC1" evidence="5">
    <location>
        <begin position="244"/>
        <end position="295"/>
    </location>
</feature>
<evidence type="ECO:0000256" key="2">
    <source>
        <dbReference type="ARBA" id="ARBA00022737"/>
    </source>
</evidence>
<dbReference type="InterPro" id="IPR051709">
    <property type="entry name" value="Ub-ligase/GTPase-reg"/>
</dbReference>
<dbReference type="Pfam" id="PF25390">
    <property type="entry name" value="WD40_RLD"/>
    <property type="match status" value="1"/>
</dbReference>
<dbReference type="Pfam" id="PF00632">
    <property type="entry name" value="HECT"/>
    <property type="match status" value="1"/>
</dbReference>
<feature type="domain" description="HECT" evidence="6">
    <location>
        <begin position="692"/>
        <end position="987"/>
    </location>
</feature>
<dbReference type="SMART" id="SM00119">
    <property type="entry name" value="HECTc"/>
    <property type="match status" value="1"/>
</dbReference>
<dbReference type="PRINTS" id="PR00633">
    <property type="entry name" value="RCCNDNSATION"/>
</dbReference>
<dbReference type="SUPFAM" id="SSF50985">
    <property type="entry name" value="RCC1/BLIP-II"/>
    <property type="match status" value="1"/>
</dbReference>
<feature type="active site" description="Glycyl thioester intermediate" evidence="4">
    <location>
        <position position="958"/>
    </location>
</feature>
<keyword evidence="1" id="KW-0808">Transferase</keyword>
<reference evidence="7" key="1">
    <citation type="submission" date="2023-08" db="EMBL/GenBank/DDBJ databases">
        <title>Pelteobagrus vachellii genome.</title>
        <authorList>
            <person name="Liu H."/>
        </authorList>
    </citation>
    <scope>NUCLEOTIDE SEQUENCE</scope>
    <source>
        <strain evidence="7">PRFRI_2022a</strain>
        <tissue evidence="7">Muscle</tissue>
    </source>
</reference>
<dbReference type="GO" id="GO:0005737">
    <property type="term" value="C:cytoplasm"/>
    <property type="evidence" value="ECO:0007669"/>
    <property type="project" value="TreeGrafter"/>
</dbReference>
<dbReference type="PANTHER" id="PTHR45622:SF73">
    <property type="entry name" value="E3 UBIQUITIN-PROTEIN LIGASE HERC4-LIKE ISOFORM X1-RELATED"/>
    <property type="match status" value="1"/>
</dbReference>
<dbReference type="PROSITE" id="PS00626">
    <property type="entry name" value="RCC1_2"/>
    <property type="match status" value="3"/>
</dbReference>
<dbReference type="InterPro" id="IPR009091">
    <property type="entry name" value="RCC1/BLIP-II"/>
</dbReference>
<dbReference type="Gene3D" id="3.30.2410.10">
    <property type="entry name" value="Hect, E3 ligase catalytic domain"/>
    <property type="match status" value="1"/>
</dbReference>
<organism evidence="7 8">
    <name type="scientific">Tachysurus vachellii</name>
    <name type="common">Darkbarbel catfish</name>
    <name type="synonym">Pelteobagrus vachellii</name>
    <dbReference type="NCBI Taxonomy" id="175792"/>
    <lineage>
        <taxon>Eukaryota</taxon>
        <taxon>Metazoa</taxon>
        <taxon>Chordata</taxon>
        <taxon>Craniata</taxon>
        <taxon>Vertebrata</taxon>
        <taxon>Euteleostomi</taxon>
        <taxon>Actinopterygii</taxon>
        <taxon>Neopterygii</taxon>
        <taxon>Teleostei</taxon>
        <taxon>Ostariophysi</taxon>
        <taxon>Siluriformes</taxon>
        <taxon>Bagridae</taxon>
        <taxon>Tachysurus</taxon>
    </lineage>
</organism>
<accession>A0AA88SZK8</accession>
<evidence type="ECO:0000313" key="8">
    <source>
        <dbReference type="Proteomes" id="UP001187315"/>
    </source>
</evidence>
<dbReference type="GO" id="GO:0061630">
    <property type="term" value="F:ubiquitin protein ligase activity"/>
    <property type="evidence" value="ECO:0007669"/>
    <property type="project" value="TreeGrafter"/>
</dbReference>
<dbReference type="PROSITE" id="PS50237">
    <property type="entry name" value="HECT"/>
    <property type="match status" value="1"/>
</dbReference>
<evidence type="ECO:0000256" key="5">
    <source>
        <dbReference type="PROSITE-ProRule" id="PRU00235"/>
    </source>
</evidence>
<keyword evidence="2" id="KW-0677">Repeat</keyword>
<dbReference type="Gene3D" id="3.90.1750.10">
    <property type="entry name" value="Hect, E3 ligase catalytic domains"/>
    <property type="match status" value="1"/>
</dbReference>
<dbReference type="Gene3D" id="2.130.10.30">
    <property type="entry name" value="Regulator of chromosome condensation 1/beta-lactamase-inhibitor protein II"/>
    <property type="match status" value="1"/>
</dbReference>
<dbReference type="AlphaFoldDB" id="A0AA88SZK8"/>
<dbReference type="SUPFAM" id="SSF56204">
    <property type="entry name" value="Hect, E3 ligase catalytic domain"/>
    <property type="match status" value="1"/>
</dbReference>
<protein>
    <recommendedName>
        <fullName evidence="6">HECT domain-containing protein</fullName>
    </recommendedName>
</protein>
<feature type="repeat" description="RCC1" evidence="5">
    <location>
        <begin position="192"/>
        <end position="243"/>
    </location>
</feature>
<dbReference type="InterPro" id="IPR000408">
    <property type="entry name" value="Reg_chr_condens"/>
</dbReference>
<proteinExistence type="predicted"/>
<evidence type="ECO:0000313" key="7">
    <source>
        <dbReference type="EMBL" id="KAK2852331.1"/>
    </source>
</evidence>
<gene>
    <name evidence="7" type="ORF">Q7C36_007532</name>
</gene>